<dbReference type="GO" id="GO:0006417">
    <property type="term" value="P:regulation of translation"/>
    <property type="evidence" value="ECO:0007669"/>
    <property type="project" value="UniProtKB-KW"/>
</dbReference>
<comment type="function">
    <text evidence="1 10">Functions in the early steps of protein synthesis of a small number of specific mRNAs. Acts by directing the binding of methionyl-tRNAi to 40S ribosomal subunits. In contrast to the eIF-2 complex, it binds methionyl-tRNAi to 40S subunits in a codon-dependent manner, whereas the eIF-2 complex binds methionyl-tRNAi to 40S subunits in a GTP-dependent manner.</text>
</comment>
<dbReference type="InterPro" id="IPR015943">
    <property type="entry name" value="WD40/YVTN_repeat-like_dom_sf"/>
</dbReference>
<evidence type="ECO:0000259" key="12">
    <source>
        <dbReference type="Pfam" id="PF08662"/>
    </source>
</evidence>
<dbReference type="AlphaFoldDB" id="A0A905QX11"/>
<dbReference type="PIRSF" id="PIRSF017222">
    <property type="entry name" value="eIF2A"/>
    <property type="match status" value="1"/>
</dbReference>
<dbReference type="Proteomes" id="UP000015103">
    <property type="component" value="Unassembled WGS sequence"/>
</dbReference>
<keyword evidence="8 10" id="KW-0648">Protein biosynthesis</keyword>
<sequence>MATGSPYVAVRGSTGISIHCGPPSYELVSAFKRDDSKFCKCMLFSPQGDYFAWANGKKVTIVNTSNWEIIAELDKPRVCSLDFSPKGTYLATWELFTSSPDVPNGNLNLNIYKSATGEHLFAYEQKRQTKWEPLWTGDEEYCTRNYKNDVLFMKSNKLAEVENKLANQRIHDYSLSPGGPPYHFLCYIPGKQAQPSLGKLYQYPKFDTPIASKSFFQADTVDAYWNKKGTGVLLMTTLEVDKTGSSYYGKQTLHFLSTKGETSIVQLSKEGPIHSVAWSPQSHEFCVIYGFMPSKATIFNTKCEPVFELGTGPRNSIYYNPHGNILLLGGFGNLPGNLEIWEVPARKFITKMVAQDTTLLSWSPEGTHFLTATTAPRLRICNGFKVWHYSGALLYERPWNKQEELWEVLWQRFPDGTFKIQPVSYKPVEGIAPSQPTASKEAYRPPTARGKPVTFKLNDEEPVSAGGPHLSKSALKMKKKREAKKAAKAQANEVVTDGAASVSPPPSKPQTNGLKTHLGEFTSDDPVKMKKMGRLKSKLMEIERLKGQQKAGKHLEINQLEKIKKEDILLKEMRDLAL</sequence>
<keyword evidence="4 10" id="KW-0396">Initiation factor</keyword>
<evidence type="ECO:0000256" key="10">
    <source>
        <dbReference type="PIRNR" id="PIRNR017222"/>
    </source>
</evidence>
<dbReference type="InterPro" id="IPR011387">
    <property type="entry name" value="TIF2A"/>
</dbReference>
<dbReference type="PANTHER" id="PTHR13227">
    <property type="entry name" value="EUKARYOTIC TRANSLATION INITIATION FACTOR 2A"/>
    <property type="match status" value="1"/>
</dbReference>
<proteinExistence type="inferred from homology"/>
<reference evidence="13" key="1">
    <citation type="submission" date="2022-10" db="UniProtKB">
        <authorList>
            <consortium name="EnsemblMetazoa"/>
        </authorList>
    </citation>
    <scope>IDENTIFICATION</scope>
</reference>
<keyword evidence="5" id="KW-0853">WD repeat</keyword>
<dbReference type="EnsemblMetazoa" id="RPRC017802-RA">
    <property type="protein sequence ID" value="RPRC017802-PA"/>
    <property type="gene ID" value="RPRC017802"/>
</dbReference>
<evidence type="ECO:0000256" key="5">
    <source>
        <dbReference type="ARBA" id="ARBA00022574"/>
    </source>
</evidence>
<evidence type="ECO:0000313" key="14">
    <source>
        <dbReference type="Proteomes" id="UP000015103"/>
    </source>
</evidence>
<dbReference type="GeneID" id="141452406"/>
<evidence type="ECO:0000256" key="2">
    <source>
        <dbReference type="ARBA" id="ARBA00009573"/>
    </source>
</evidence>
<feature type="region of interest" description="Disordered" evidence="11">
    <location>
        <begin position="431"/>
        <end position="525"/>
    </location>
</feature>
<evidence type="ECO:0000256" key="4">
    <source>
        <dbReference type="ARBA" id="ARBA00022540"/>
    </source>
</evidence>
<keyword evidence="9" id="KW-0175">Coiled coil</keyword>
<dbReference type="InterPro" id="IPR013979">
    <property type="entry name" value="TIF_beta_prop-like"/>
</dbReference>
<dbReference type="GO" id="GO:0003743">
    <property type="term" value="F:translation initiation factor activity"/>
    <property type="evidence" value="ECO:0007669"/>
    <property type="project" value="UniProtKB-UniRule"/>
</dbReference>
<accession>A0A905QX11</accession>
<dbReference type="GO" id="GO:0000049">
    <property type="term" value="F:tRNA binding"/>
    <property type="evidence" value="ECO:0007669"/>
    <property type="project" value="UniProtKB-UniRule"/>
</dbReference>
<protein>
    <recommendedName>
        <fullName evidence="3 10">Eukaryotic translation initiation factor 2A</fullName>
        <shortName evidence="10">eIF-2A</shortName>
    </recommendedName>
</protein>
<evidence type="ECO:0000256" key="3">
    <source>
        <dbReference type="ARBA" id="ARBA00013819"/>
    </source>
</evidence>
<evidence type="ECO:0000256" key="1">
    <source>
        <dbReference type="ARBA" id="ARBA00003993"/>
    </source>
</evidence>
<dbReference type="RefSeq" id="XP_073980618.1">
    <property type="nucleotide sequence ID" value="XM_074124517.1"/>
</dbReference>
<dbReference type="GO" id="GO:0003729">
    <property type="term" value="F:mRNA binding"/>
    <property type="evidence" value="ECO:0007669"/>
    <property type="project" value="TreeGrafter"/>
</dbReference>
<name>A0A905QX11_RHOPR</name>
<comment type="similarity">
    <text evidence="2 10">Belongs to the WD repeat EIF2A family.</text>
</comment>
<dbReference type="GO" id="GO:0043022">
    <property type="term" value="F:ribosome binding"/>
    <property type="evidence" value="ECO:0007669"/>
    <property type="project" value="UniProtKB-UniRule"/>
</dbReference>
<organism evidence="13 14">
    <name type="scientific">Rhodnius prolixus</name>
    <name type="common">Triatomid bug</name>
    <dbReference type="NCBI Taxonomy" id="13249"/>
    <lineage>
        <taxon>Eukaryota</taxon>
        <taxon>Metazoa</taxon>
        <taxon>Ecdysozoa</taxon>
        <taxon>Arthropoda</taxon>
        <taxon>Hexapoda</taxon>
        <taxon>Insecta</taxon>
        <taxon>Pterygota</taxon>
        <taxon>Neoptera</taxon>
        <taxon>Paraneoptera</taxon>
        <taxon>Hemiptera</taxon>
        <taxon>Heteroptera</taxon>
        <taxon>Panheteroptera</taxon>
        <taxon>Cimicomorpha</taxon>
        <taxon>Reduviidae</taxon>
        <taxon>Triatominae</taxon>
        <taxon>Rhodnius</taxon>
    </lineage>
</organism>
<keyword evidence="14" id="KW-1185">Reference proteome</keyword>
<dbReference type="SUPFAM" id="SSF82171">
    <property type="entry name" value="DPP6 N-terminal domain-like"/>
    <property type="match status" value="1"/>
</dbReference>
<evidence type="ECO:0000256" key="7">
    <source>
        <dbReference type="ARBA" id="ARBA00022845"/>
    </source>
</evidence>
<evidence type="ECO:0000256" key="11">
    <source>
        <dbReference type="SAM" id="MobiDB-lite"/>
    </source>
</evidence>
<dbReference type="PANTHER" id="PTHR13227:SF0">
    <property type="entry name" value="EUKARYOTIC TRANSLATION INITIATION FACTOR 2A"/>
    <property type="match status" value="1"/>
</dbReference>
<feature type="compositionally biased region" description="Basic residues" evidence="11">
    <location>
        <begin position="475"/>
        <end position="487"/>
    </location>
</feature>
<dbReference type="Pfam" id="PF08662">
    <property type="entry name" value="eIF2A"/>
    <property type="match status" value="1"/>
</dbReference>
<keyword evidence="7 10" id="KW-0810">Translation regulation</keyword>
<feature type="domain" description="Translation initiation factor beta propellor-like" evidence="12">
    <location>
        <begin position="213"/>
        <end position="408"/>
    </location>
</feature>
<dbReference type="FunFam" id="2.130.10.10:FF:000149">
    <property type="entry name" value="Eukaryotic translation initiation factor 2A"/>
    <property type="match status" value="1"/>
</dbReference>
<evidence type="ECO:0000313" key="13">
    <source>
        <dbReference type="EnsemblMetazoa" id="RPRC017802-PA"/>
    </source>
</evidence>
<dbReference type="EMBL" id="ACPB03000569">
    <property type="status" value="NOT_ANNOTATED_CDS"/>
    <property type="molecule type" value="Genomic_DNA"/>
</dbReference>
<dbReference type="Gene3D" id="2.130.10.10">
    <property type="entry name" value="YVTN repeat-like/Quinoprotein amine dehydrogenase"/>
    <property type="match status" value="2"/>
</dbReference>
<evidence type="ECO:0000256" key="9">
    <source>
        <dbReference type="ARBA" id="ARBA00023054"/>
    </source>
</evidence>
<dbReference type="GO" id="GO:0022627">
    <property type="term" value="C:cytosolic small ribosomal subunit"/>
    <property type="evidence" value="ECO:0007669"/>
    <property type="project" value="TreeGrafter"/>
</dbReference>
<dbReference type="RefSeq" id="XP_073980617.1">
    <property type="nucleotide sequence ID" value="XM_074124516.1"/>
</dbReference>
<keyword evidence="6" id="KW-0677">Repeat</keyword>
<evidence type="ECO:0000256" key="6">
    <source>
        <dbReference type="ARBA" id="ARBA00022737"/>
    </source>
</evidence>
<evidence type="ECO:0000256" key="8">
    <source>
        <dbReference type="ARBA" id="ARBA00022917"/>
    </source>
</evidence>